<keyword evidence="3 6" id="KW-0489">Methyltransferase</keyword>
<feature type="binding site" evidence="6">
    <location>
        <begin position="122"/>
        <end position="123"/>
    </location>
    <ligand>
        <name>S-adenosyl-L-methionine</name>
        <dbReference type="ChEBI" id="CHEBI:59789"/>
    </ligand>
</feature>
<dbReference type="EC" id="2.1.1.170" evidence="6"/>
<comment type="subcellular location">
    <subcellularLocation>
        <location evidence="6">Cytoplasm</location>
    </subcellularLocation>
</comment>
<keyword evidence="5 6" id="KW-0949">S-adenosyl-L-methionine</keyword>
<dbReference type="Gene3D" id="3.40.50.150">
    <property type="entry name" value="Vaccinia Virus protein VP39"/>
    <property type="match status" value="1"/>
</dbReference>
<evidence type="ECO:0000256" key="1">
    <source>
        <dbReference type="ARBA" id="ARBA00022490"/>
    </source>
</evidence>
<keyword evidence="1 6" id="KW-0963">Cytoplasm</keyword>
<evidence type="ECO:0000313" key="7">
    <source>
        <dbReference type="EMBL" id="TPG15612.1"/>
    </source>
</evidence>
<dbReference type="PANTHER" id="PTHR31760">
    <property type="entry name" value="S-ADENOSYL-L-METHIONINE-DEPENDENT METHYLTRANSFERASES SUPERFAMILY PROTEIN"/>
    <property type="match status" value="1"/>
</dbReference>
<evidence type="ECO:0000256" key="2">
    <source>
        <dbReference type="ARBA" id="ARBA00022552"/>
    </source>
</evidence>
<organism evidence="7 8">
    <name type="scientific">Sphingomonas oligophenolica</name>
    <dbReference type="NCBI Taxonomy" id="301154"/>
    <lineage>
        <taxon>Bacteria</taxon>
        <taxon>Pseudomonadati</taxon>
        <taxon>Pseudomonadota</taxon>
        <taxon>Alphaproteobacteria</taxon>
        <taxon>Sphingomonadales</taxon>
        <taxon>Sphingomonadaceae</taxon>
        <taxon>Sphingomonas</taxon>
    </lineage>
</organism>
<feature type="binding site" evidence="6">
    <location>
        <position position="77"/>
    </location>
    <ligand>
        <name>S-adenosyl-L-methionine</name>
        <dbReference type="ChEBI" id="CHEBI:59789"/>
    </ligand>
</feature>
<reference evidence="7 8" key="1">
    <citation type="journal article" date="2019" name="Environ. Microbiol.">
        <title>Species interactions and distinct microbial communities in high Arctic permafrost affected cryosols are associated with the CH4 and CO2 gas fluxes.</title>
        <authorList>
            <person name="Altshuler I."/>
            <person name="Hamel J."/>
            <person name="Turney S."/>
            <person name="Magnuson E."/>
            <person name="Levesque R."/>
            <person name="Greer C."/>
            <person name="Whyte L.G."/>
        </authorList>
    </citation>
    <scope>NUCLEOTIDE SEQUENCE [LARGE SCALE GENOMIC DNA]</scope>
    <source>
        <strain evidence="7 8">S5.1</strain>
    </source>
</reference>
<dbReference type="AlphaFoldDB" id="A0A502CSA6"/>
<dbReference type="PANTHER" id="PTHR31760:SF0">
    <property type="entry name" value="S-ADENOSYL-L-METHIONINE-DEPENDENT METHYLTRANSFERASES SUPERFAMILY PROTEIN"/>
    <property type="match status" value="1"/>
</dbReference>
<protein>
    <recommendedName>
        <fullName evidence="6">Ribosomal RNA small subunit methyltransferase G</fullName>
        <ecNumber evidence="6">2.1.1.170</ecNumber>
    </recommendedName>
    <alternativeName>
        <fullName evidence="6">16S rRNA 7-methylguanosine methyltransferase</fullName>
        <shortName evidence="6">16S rRNA m7G methyltransferase</shortName>
    </alternativeName>
</protein>
<keyword evidence="4 6" id="KW-0808">Transferase</keyword>
<proteinExistence type="inferred from homology"/>
<evidence type="ECO:0000256" key="6">
    <source>
        <dbReference type="HAMAP-Rule" id="MF_00074"/>
    </source>
</evidence>
<name>A0A502CSA6_9SPHN</name>
<dbReference type="SUPFAM" id="SSF53335">
    <property type="entry name" value="S-adenosyl-L-methionine-dependent methyltransferases"/>
    <property type="match status" value="1"/>
</dbReference>
<dbReference type="GO" id="GO:0070043">
    <property type="term" value="F:rRNA (guanine-N7-)-methyltransferase activity"/>
    <property type="evidence" value="ECO:0007669"/>
    <property type="project" value="UniProtKB-UniRule"/>
</dbReference>
<comment type="similarity">
    <text evidence="6">Belongs to the methyltransferase superfamily. RNA methyltransferase RsmG family.</text>
</comment>
<comment type="catalytic activity">
    <reaction evidence="6">
        <text>guanosine(527) in 16S rRNA + S-adenosyl-L-methionine = N(7)-methylguanosine(527) in 16S rRNA + S-adenosyl-L-homocysteine</text>
        <dbReference type="Rhea" id="RHEA:42732"/>
        <dbReference type="Rhea" id="RHEA-COMP:10209"/>
        <dbReference type="Rhea" id="RHEA-COMP:10210"/>
        <dbReference type="ChEBI" id="CHEBI:57856"/>
        <dbReference type="ChEBI" id="CHEBI:59789"/>
        <dbReference type="ChEBI" id="CHEBI:74269"/>
        <dbReference type="ChEBI" id="CHEBI:74480"/>
        <dbReference type="EC" id="2.1.1.170"/>
    </reaction>
</comment>
<gene>
    <name evidence="6 7" type="primary">rsmG</name>
    <name evidence="7" type="ORF">EAH84_02135</name>
</gene>
<comment type="function">
    <text evidence="6">Specifically methylates the N7 position of guanine in position 527 of 16S rRNA.</text>
</comment>
<evidence type="ECO:0000256" key="4">
    <source>
        <dbReference type="ARBA" id="ARBA00022679"/>
    </source>
</evidence>
<comment type="caution">
    <text evidence="6">Lacks conserved residue(s) required for the propagation of feature annotation.</text>
</comment>
<evidence type="ECO:0000256" key="3">
    <source>
        <dbReference type="ARBA" id="ARBA00022603"/>
    </source>
</evidence>
<dbReference type="EMBL" id="RCZK01000001">
    <property type="protein sequence ID" value="TPG15612.1"/>
    <property type="molecule type" value="Genomic_DNA"/>
</dbReference>
<dbReference type="GO" id="GO:0005829">
    <property type="term" value="C:cytosol"/>
    <property type="evidence" value="ECO:0007669"/>
    <property type="project" value="TreeGrafter"/>
</dbReference>
<dbReference type="Pfam" id="PF02527">
    <property type="entry name" value="GidB"/>
    <property type="match status" value="1"/>
</dbReference>
<dbReference type="HAMAP" id="MF_00074">
    <property type="entry name" value="16SrRNA_methyltr_G"/>
    <property type="match status" value="1"/>
</dbReference>
<dbReference type="NCBIfam" id="TIGR00138">
    <property type="entry name" value="rsmG_gidB"/>
    <property type="match status" value="1"/>
</dbReference>
<dbReference type="OrthoDB" id="9808773at2"/>
<keyword evidence="2 6" id="KW-0698">rRNA processing</keyword>
<dbReference type="InterPro" id="IPR003682">
    <property type="entry name" value="rRNA_ssu_MeTfrase_G"/>
</dbReference>
<accession>A0A502CSA6</accession>
<comment type="caution">
    <text evidence="7">The sequence shown here is derived from an EMBL/GenBank/DDBJ whole genome shotgun (WGS) entry which is preliminary data.</text>
</comment>
<feature type="binding site" evidence="6">
    <location>
        <position position="135"/>
    </location>
    <ligand>
        <name>S-adenosyl-L-methionine</name>
        <dbReference type="ChEBI" id="CHEBI:59789"/>
    </ligand>
</feature>
<evidence type="ECO:0000313" key="8">
    <source>
        <dbReference type="Proteomes" id="UP000318413"/>
    </source>
</evidence>
<dbReference type="RefSeq" id="WP_140866920.1">
    <property type="nucleotide sequence ID" value="NZ_RCZK01000001.1"/>
</dbReference>
<dbReference type="Proteomes" id="UP000318413">
    <property type="component" value="Unassembled WGS sequence"/>
</dbReference>
<sequence length="201" mass="21888">MTEDEARAWIVARYGEGRTTSVARFLAMVAEENQRQNIIAPSTVEQLWARHAVDSAQLIGMGSAEGCWIDVGTGGGFPGMIVAILRDPPIVLVEPRKRRAAFLALAAGDLGLTNVAVESVKVEHIDATAAVISARAVASVEKLLQATAHCATPTTRWILPRGRLDPAQLADLRRQQRGKMFHVEHSLTDPDSTILIVEHRR</sequence>
<keyword evidence="8" id="KW-1185">Reference proteome</keyword>
<evidence type="ECO:0000256" key="5">
    <source>
        <dbReference type="ARBA" id="ARBA00022691"/>
    </source>
</evidence>
<dbReference type="InterPro" id="IPR029063">
    <property type="entry name" value="SAM-dependent_MTases_sf"/>
</dbReference>
<feature type="binding site" evidence="6">
    <location>
        <position position="72"/>
    </location>
    <ligand>
        <name>S-adenosyl-L-methionine</name>
        <dbReference type="ChEBI" id="CHEBI:59789"/>
    </ligand>
</feature>